<keyword evidence="3" id="KW-1185">Reference proteome</keyword>
<dbReference type="Proteomes" id="UP000479000">
    <property type="component" value="Unassembled WGS sequence"/>
</dbReference>
<dbReference type="EMBL" id="CADCXU010007954">
    <property type="protein sequence ID" value="CAA9998982.1"/>
    <property type="molecule type" value="Genomic_DNA"/>
</dbReference>
<dbReference type="AlphaFoldDB" id="A0A6H5G8T5"/>
<feature type="region of interest" description="Disordered" evidence="1">
    <location>
        <begin position="1"/>
        <end position="55"/>
    </location>
</feature>
<evidence type="ECO:0000313" key="2">
    <source>
        <dbReference type="EMBL" id="CAA9998982.1"/>
    </source>
</evidence>
<feature type="compositionally biased region" description="Polar residues" evidence="1">
    <location>
        <begin position="1"/>
        <end position="24"/>
    </location>
</feature>
<reference evidence="2 3" key="1">
    <citation type="submission" date="2020-02" db="EMBL/GenBank/DDBJ databases">
        <authorList>
            <person name="Ferguson B K."/>
        </authorList>
    </citation>
    <scope>NUCLEOTIDE SEQUENCE [LARGE SCALE GENOMIC DNA]</scope>
</reference>
<sequence length="55" mass="6126">MNFFQQHQSPTVTPIDTGNVTNPGRQAGHAYPQPKRSSSGLCNPRMWSTIGRKKN</sequence>
<organism evidence="2 3">
    <name type="scientific">Nesidiocoris tenuis</name>
    <dbReference type="NCBI Taxonomy" id="355587"/>
    <lineage>
        <taxon>Eukaryota</taxon>
        <taxon>Metazoa</taxon>
        <taxon>Ecdysozoa</taxon>
        <taxon>Arthropoda</taxon>
        <taxon>Hexapoda</taxon>
        <taxon>Insecta</taxon>
        <taxon>Pterygota</taxon>
        <taxon>Neoptera</taxon>
        <taxon>Paraneoptera</taxon>
        <taxon>Hemiptera</taxon>
        <taxon>Heteroptera</taxon>
        <taxon>Panheteroptera</taxon>
        <taxon>Cimicomorpha</taxon>
        <taxon>Miridae</taxon>
        <taxon>Dicyphina</taxon>
        <taxon>Nesidiocoris</taxon>
    </lineage>
</organism>
<gene>
    <name evidence="2" type="ORF">NTEN_LOCUS5265</name>
</gene>
<evidence type="ECO:0000256" key="1">
    <source>
        <dbReference type="SAM" id="MobiDB-lite"/>
    </source>
</evidence>
<accession>A0A6H5G8T5</accession>
<feature type="non-terminal residue" evidence="2">
    <location>
        <position position="55"/>
    </location>
</feature>
<protein>
    <submittedName>
        <fullName evidence="2">Uncharacterized protein</fullName>
    </submittedName>
</protein>
<proteinExistence type="predicted"/>
<name>A0A6H5G8T5_9HEMI</name>
<evidence type="ECO:0000313" key="3">
    <source>
        <dbReference type="Proteomes" id="UP000479000"/>
    </source>
</evidence>